<sequence length="491" mass="55782">MQEELNEFERNKVWTLVPRPKNRSIVGTKWVFRNKTDSDGVITRNKARLVAKGYSQQEGIDYDETFAPVARLEAIRIFLAYAAHKKFKVFQMDVKSAFLNGELEEEVYVEQPPGFVDTKFPDHVYRLDKALYGLKQAPRAWYETLAQFLLDSGFNRGTIDKTLFYLNHGNDLLLVQVYVDDIIFGSTNSKLCERFSKLMQSRYQMSMMGEMSYFLGLQVKQTDEGIFINQSKYTRNLLKKFGMQDSSAATTPMATATKLDKDTGSPVEITNYRGMIGSLLYLTASRPDIMFATCLCARFQADPREPHLVAVKKIFKYLKGTVEMGLWYPRESDFTLIGYSDADFAGCKIDRKSTSGSCQFLGGRLVSWFSKKQKSISTSTAEAEYIAAGSCCAQILWMKNQLLDYGLTLTQIPIYCDNQSAIAMTGNPVQHSMTKHISIRYHFIREHVMEGTVELHFVPTDQQLADIFTKPLAEATFTRLVNELGMISGPL</sequence>
<name>A0A162AGS1_DAUCS</name>
<dbReference type="SUPFAM" id="SSF56672">
    <property type="entry name" value="DNA/RNA polymerases"/>
    <property type="match status" value="1"/>
</dbReference>
<organism evidence="2">
    <name type="scientific">Daucus carota subsp. sativus</name>
    <name type="common">Carrot</name>
    <dbReference type="NCBI Taxonomy" id="79200"/>
    <lineage>
        <taxon>Eukaryota</taxon>
        <taxon>Viridiplantae</taxon>
        <taxon>Streptophyta</taxon>
        <taxon>Embryophyta</taxon>
        <taxon>Tracheophyta</taxon>
        <taxon>Spermatophyta</taxon>
        <taxon>Magnoliopsida</taxon>
        <taxon>eudicotyledons</taxon>
        <taxon>Gunneridae</taxon>
        <taxon>Pentapetalae</taxon>
        <taxon>asterids</taxon>
        <taxon>campanulids</taxon>
        <taxon>Apiales</taxon>
        <taxon>Apiaceae</taxon>
        <taxon>Apioideae</taxon>
        <taxon>Scandiceae</taxon>
        <taxon>Daucinae</taxon>
        <taxon>Daucus</taxon>
        <taxon>Daucus sect. Daucus</taxon>
    </lineage>
</organism>
<dbReference type="InterPro" id="IPR013103">
    <property type="entry name" value="RVT_2"/>
</dbReference>
<dbReference type="InterPro" id="IPR043502">
    <property type="entry name" value="DNA/RNA_pol_sf"/>
</dbReference>
<gene>
    <name evidence="2" type="ORF">DCAR_009587</name>
</gene>
<dbReference type="PANTHER" id="PTHR11439:SF495">
    <property type="entry name" value="REVERSE TRANSCRIPTASE, RNA-DEPENDENT DNA POLYMERASE-RELATED"/>
    <property type="match status" value="1"/>
</dbReference>
<dbReference type="STRING" id="79200.A0A162AGS1"/>
<dbReference type="OMA" id="KFKVFQM"/>
<evidence type="ECO:0000313" key="2">
    <source>
        <dbReference type="EMBL" id="KZN00833.1"/>
    </source>
</evidence>
<dbReference type="EMBL" id="LNRQ01000003">
    <property type="protein sequence ID" value="KZN00833.1"/>
    <property type="molecule type" value="Genomic_DNA"/>
</dbReference>
<reference evidence="2" key="1">
    <citation type="journal article" date="2016" name="Nat. Genet.">
        <title>A high-quality carrot genome assembly provides new insights into carotenoid accumulation and asterid genome evolution.</title>
        <authorList>
            <person name="Iorizzo M."/>
            <person name="Ellison S."/>
            <person name="Senalik D."/>
            <person name="Zeng P."/>
            <person name="Satapoomin P."/>
            <person name="Huang J."/>
            <person name="Bowman M."/>
            <person name="Iovene M."/>
            <person name="Sanseverino W."/>
            <person name="Cavagnaro P."/>
            <person name="Yildiz M."/>
            <person name="Macko-Podgorni A."/>
            <person name="Moranska E."/>
            <person name="Grzebelus E."/>
            <person name="Grzebelus D."/>
            <person name="Ashrafi H."/>
            <person name="Zheng Z."/>
            <person name="Cheng S."/>
            <person name="Spooner D."/>
            <person name="Van Deynze A."/>
            <person name="Simon P."/>
        </authorList>
    </citation>
    <scope>NUCLEOTIDE SEQUENCE [LARGE SCALE GENOMIC DNA]</scope>
    <source>
        <tissue evidence="2">Leaf</tissue>
    </source>
</reference>
<evidence type="ECO:0000259" key="1">
    <source>
        <dbReference type="Pfam" id="PF07727"/>
    </source>
</evidence>
<feature type="domain" description="Reverse transcriptase Ty1/copia-type" evidence="1">
    <location>
        <begin position="11"/>
        <end position="254"/>
    </location>
</feature>
<protein>
    <recommendedName>
        <fullName evidence="1">Reverse transcriptase Ty1/copia-type domain-containing protein</fullName>
    </recommendedName>
</protein>
<dbReference type="Gramene" id="KZN00833">
    <property type="protein sequence ID" value="KZN00833"/>
    <property type="gene ID" value="DCAR_009587"/>
</dbReference>
<accession>A0A162AGS1</accession>
<comment type="caution">
    <text evidence="2">The sequence shown here is derived from an EMBL/GenBank/DDBJ whole genome shotgun (WGS) entry which is preliminary data.</text>
</comment>
<proteinExistence type="predicted"/>
<dbReference type="Pfam" id="PF07727">
    <property type="entry name" value="RVT_2"/>
    <property type="match status" value="1"/>
</dbReference>
<dbReference type="CDD" id="cd09272">
    <property type="entry name" value="RNase_HI_RT_Ty1"/>
    <property type="match status" value="1"/>
</dbReference>
<dbReference type="AlphaFoldDB" id="A0A162AGS1"/>
<dbReference type="PANTHER" id="PTHR11439">
    <property type="entry name" value="GAG-POL-RELATED RETROTRANSPOSON"/>
    <property type="match status" value="1"/>
</dbReference>